<gene>
    <name evidence="2" type="ORF">ACFOUR_03300</name>
</gene>
<reference evidence="2 3" key="1">
    <citation type="journal article" date="2019" name="Int. J. Syst. Evol. Microbiol.">
        <title>The Global Catalogue of Microorganisms (GCM) 10K type strain sequencing project: providing services to taxonomists for standard genome sequencing and annotation.</title>
        <authorList>
            <consortium name="The Broad Institute Genomics Platform"/>
            <consortium name="The Broad Institute Genome Sequencing Center for Infectious Disease"/>
            <person name="Wu L."/>
            <person name="Ma J."/>
        </authorList>
    </citation>
    <scope>NUCLEOTIDE SEQUENCE [LARGE SCALE GENOMIC DNA]</scope>
    <source>
        <strain evidence="2 3">IBRC-M 10256</strain>
    </source>
</reference>
<comment type="caution">
    <text evidence="2">The sequence shown here is derived from an EMBL/GenBank/DDBJ whole genome shotgun (WGS) entry which is preliminary data.</text>
</comment>
<dbReference type="Proteomes" id="UP001595846">
    <property type="component" value="Unassembled WGS sequence"/>
</dbReference>
<evidence type="ECO:0000256" key="1">
    <source>
        <dbReference type="SAM" id="MobiDB-lite"/>
    </source>
</evidence>
<dbReference type="AlphaFoldDB" id="A0ABD5NKV9"/>
<name>A0ABD5NKV9_9EURY</name>
<accession>A0ABD5NKV9</accession>
<proteinExistence type="predicted"/>
<protein>
    <recommendedName>
        <fullName evidence="4">Ribbon-helix-helix protein CopG domain-containing protein</fullName>
    </recommendedName>
</protein>
<evidence type="ECO:0000313" key="2">
    <source>
        <dbReference type="EMBL" id="MFC3957400.1"/>
    </source>
</evidence>
<feature type="compositionally biased region" description="Basic and acidic residues" evidence="1">
    <location>
        <begin position="48"/>
        <end position="58"/>
    </location>
</feature>
<feature type="compositionally biased region" description="Acidic residues" evidence="1">
    <location>
        <begin position="8"/>
        <end position="39"/>
    </location>
</feature>
<evidence type="ECO:0000313" key="3">
    <source>
        <dbReference type="Proteomes" id="UP001595846"/>
    </source>
</evidence>
<feature type="region of interest" description="Disordered" evidence="1">
    <location>
        <begin position="1"/>
        <end position="58"/>
    </location>
</feature>
<dbReference type="RefSeq" id="WP_256531677.1">
    <property type="nucleotide sequence ID" value="NZ_CP101824.1"/>
</dbReference>
<dbReference type="EMBL" id="JBHSAQ010000001">
    <property type="protein sequence ID" value="MFC3957400.1"/>
    <property type="molecule type" value="Genomic_DNA"/>
</dbReference>
<organism evidence="2 3">
    <name type="scientific">Halovivax cerinus</name>
    <dbReference type="NCBI Taxonomy" id="1487865"/>
    <lineage>
        <taxon>Archaea</taxon>
        <taxon>Methanobacteriati</taxon>
        <taxon>Methanobacteriota</taxon>
        <taxon>Stenosarchaea group</taxon>
        <taxon>Halobacteria</taxon>
        <taxon>Halobacteriales</taxon>
        <taxon>Natrialbaceae</taxon>
        <taxon>Halovivax</taxon>
    </lineage>
</organism>
<dbReference type="GeneID" id="73904429"/>
<evidence type="ECO:0008006" key="4">
    <source>
        <dbReference type="Google" id="ProtNLM"/>
    </source>
</evidence>
<sequence>MTGRPPADDEGVDAADGETVDAADGEGDGVSDGADETDAVEAPVLERVSIRSEVGDRSPTVDDIECTIRLPDDLAGDLDDYCRRRYLPREDAVRSLLSDWLDGQAVE</sequence>
<keyword evidence="3" id="KW-1185">Reference proteome</keyword>